<accession>A0ABR6G1A7</accession>
<organism evidence="1 2">
    <name type="scientific">Rhizobium laguerreae</name>
    <dbReference type="NCBI Taxonomy" id="1076926"/>
    <lineage>
        <taxon>Bacteria</taxon>
        <taxon>Pseudomonadati</taxon>
        <taxon>Pseudomonadota</taxon>
        <taxon>Alphaproteobacteria</taxon>
        <taxon>Hyphomicrobiales</taxon>
        <taxon>Rhizobiaceae</taxon>
        <taxon>Rhizobium/Agrobacterium group</taxon>
        <taxon>Rhizobium</taxon>
    </lineage>
</organism>
<sequence length="100" mass="11374">MNREYLRWYSQRLHRVMEMLVFGHAGAKVLVFPTRDGRFFEYEQLGLVASLADKIEAGQLQLYCIEGLATETSMPSTTIRQSASAAIAPWRNISSTKCCR</sequence>
<keyword evidence="2" id="KW-1185">Reference proteome</keyword>
<name>A0ABR6G1A7_9HYPH</name>
<reference evidence="1 2" key="1">
    <citation type="submission" date="2020-08" db="EMBL/GenBank/DDBJ databases">
        <title>Genomic Encyclopedia of Type Strains, Phase III (KMG-III): the genomes of soil and plant-associated and newly described type strains.</title>
        <authorList>
            <person name="Whitman W."/>
        </authorList>
    </citation>
    <scope>NUCLEOTIDE SEQUENCE [LARGE SCALE GENOMIC DNA]</scope>
    <source>
        <strain evidence="1 2">CECT 8280</strain>
    </source>
</reference>
<comment type="caution">
    <text evidence="1">The sequence shown here is derived from an EMBL/GenBank/DDBJ whole genome shotgun (WGS) entry which is preliminary data.</text>
</comment>
<protein>
    <submittedName>
        <fullName evidence="1">Esterase/lipase superfamily enzyme</fullName>
    </submittedName>
</protein>
<dbReference type="EMBL" id="JACHXX010000001">
    <property type="protein sequence ID" value="MBB3160054.1"/>
    <property type="molecule type" value="Genomic_DNA"/>
</dbReference>
<evidence type="ECO:0000313" key="1">
    <source>
        <dbReference type="EMBL" id="MBB3160054.1"/>
    </source>
</evidence>
<evidence type="ECO:0000313" key="2">
    <source>
        <dbReference type="Proteomes" id="UP000542811"/>
    </source>
</evidence>
<proteinExistence type="predicted"/>
<gene>
    <name evidence="1" type="ORF">FHS25_000486</name>
</gene>
<dbReference type="Proteomes" id="UP000542811">
    <property type="component" value="Unassembled WGS sequence"/>
</dbReference>